<dbReference type="Pfam" id="PF22942">
    <property type="entry name" value="DUF7025"/>
    <property type="match status" value="1"/>
</dbReference>
<dbReference type="Proteomes" id="UP000800038">
    <property type="component" value="Unassembled WGS sequence"/>
</dbReference>
<feature type="domain" description="DUF7025" evidence="1">
    <location>
        <begin position="18"/>
        <end position="111"/>
    </location>
</feature>
<evidence type="ECO:0000313" key="2">
    <source>
        <dbReference type="EMBL" id="KAF1941150.1"/>
    </source>
</evidence>
<keyword evidence="3" id="KW-1185">Reference proteome</keyword>
<organism evidence="2 3">
    <name type="scientific">Clathrospora elynae</name>
    <dbReference type="NCBI Taxonomy" id="706981"/>
    <lineage>
        <taxon>Eukaryota</taxon>
        <taxon>Fungi</taxon>
        <taxon>Dikarya</taxon>
        <taxon>Ascomycota</taxon>
        <taxon>Pezizomycotina</taxon>
        <taxon>Dothideomycetes</taxon>
        <taxon>Pleosporomycetidae</taxon>
        <taxon>Pleosporales</taxon>
        <taxon>Diademaceae</taxon>
        <taxon>Clathrospora</taxon>
    </lineage>
</organism>
<evidence type="ECO:0000313" key="3">
    <source>
        <dbReference type="Proteomes" id="UP000800038"/>
    </source>
</evidence>
<dbReference type="PANTHER" id="PTHR46411:SF3">
    <property type="entry name" value="AAA+ ATPASE DOMAIN-CONTAINING PROTEIN"/>
    <property type="match status" value="1"/>
</dbReference>
<proteinExistence type="predicted"/>
<protein>
    <recommendedName>
        <fullName evidence="1">DUF7025 domain-containing protein</fullName>
    </recommendedName>
</protein>
<evidence type="ECO:0000259" key="1">
    <source>
        <dbReference type="Pfam" id="PF22942"/>
    </source>
</evidence>
<reference evidence="2" key="1">
    <citation type="journal article" date="2020" name="Stud. Mycol.">
        <title>101 Dothideomycetes genomes: a test case for predicting lifestyles and emergence of pathogens.</title>
        <authorList>
            <person name="Haridas S."/>
            <person name="Albert R."/>
            <person name="Binder M."/>
            <person name="Bloem J."/>
            <person name="Labutti K."/>
            <person name="Salamov A."/>
            <person name="Andreopoulos B."/>
            <person name="Baker S."/>
            <person name="Barry K."/>
            <person name="Bills G."/>
            <person name="Bluhm B."/>
            <person name="Cannon C."/>
            <person name="Castanera R."/>
            <person name="Culley D."/>
            <person name="Daum C."/>
            <person name="Ezra D."/>
            <person name="Gonzalez J."/>
            <person name="Henrissat B."/>
            <person name="Kuo A."/>
            <person name="Liang C."/>
            <person name="Lipzen A."/>
            <person name="Lutzoni F."/>
            <person name="Magnuson J."/>
            <person name="Mondo S."/>
            <person name="Nolan M."/>
            <person name="Ohm R."/>
            <person name="Pangilinan J."/>
            <person name="Park H.-J."/>
            <person name="Ramirez L."/>
            <person name="Alfaro M."/>
            <person name="Sun H."/>
            <person name="Tritt A."/>
            <person name="Yoshinaga Y."/>
            <person name="Zwiers L.-H."/>
            <person name="Turgeon B."/>
            <person name="Goodwin S."/>
            <person name="Spatafora J."/>
            <person name="Crous P."/>
            <person name="Grigoriev I."/>
        </authorList>
    </citation>
    <scope>NUCLEOTIDE SEQUENCE</scope>
    <source>
        <strain evidence="2">CBS 161.51</strain>
    </source>
</reference>
<sequence>MQLVSTRQALESYFRAQDPLLRSRKIKVEHLWTFFGHASKVFARSFMNELQIFDSTGCCPPRCEEKRLWVTCAALDWDGYTFSLYRYNFFINEFAGEKSISSLDDVPFEYFSNKRDGAVGIQLRDKLIQRGRKYCKICTYEMTMFQCQYQGPALVTPTSLQGLT</sequence>
<accession>A0A6A5SN79</accession>
<gene>
    <name evidence="2" type="ORF">EJ02DRAFT_210517</name>
</gene>
<dbReference type="OrthoDB" id="10042665at2759"/>
<dbReference type="EMBL" id="ML976052">
    <property type="protein sequence ID" value="KAF1941150.1"/>
    <property type="molecule type" value="Genomic_DNA"/>
</dbReference>
<dbReference type="InterPro" id="IPR054289">
    <property type="entry name" value="DUF7025"/>
</dbReference>
<name>A0A6A5SN79_9PLEO</name>
<dbReference type="PANTHER" id="PTHR46411">
    <property type="entry name" value="FAMILY ATPASE, PUTATIVE-RELATED"/>
    <property type="match status" value="1"/>
</dbReference>
<dbReference type="AlphaFoldDB" id="A0A6A5SN79"/>